<dbReference type="InterPro" id="IPR011250">
    <property type="entry name" value="OMP/PagP_B-barrel"/>
</dbReference>
<dbReference type="SUPFAM" id="SSF56925">
    <property type="entry name" value="OMPA-like"/>
    <property type="match status" value="1"/>
</dbReference>
<comment type="caution">
    <text evidence="2">The sequence shown here is derived from an EMBL/GenBank/DDBJ whole genome shotgun (WGS) entry which is preliminary data.</text>
</comment>
<dbReference type="Gene3D" id="2.40.160.20">
    <property type="match status" value="2"/>
</dbReference>
<sequence length="386" mass="41905">MKKQVFTMALLLWGGLLHAQIEKGNGILTGTVSINSGQTESTDEPVIGWRPAVNLTVGRFVADNWLAGLSVGATAGFIKQDQRLLGRSFTTRDNSLTVTTTPFVRRYWKFTTGYVFAGAGLSVAVGGVRQISLESSGTQVTSIENRSRSVAFSPRLEAGLTYFFTNRLALQLAASTNSMPFNTAGLDAGLVYWTGPGRQTGRQRERANSQTDAGRWLVEGSFAVSNQSADQYQTAIRQTARFSSTTYSLSPSMGYFIGKNKLLGISVPLTWISFRSELLNETGHAWSVGVSPYYQQYWTSTRLTPYTRVNASYAYLNLADDTDALNSYGAGVSAGLAYMAGQRFIVETSLGSASVNFADTNGPNKVWNASITAGLTGNFAIRYVFK</sequence>
<gene>
    <name evidence="2" type="ORF">DYU11_22135</name>
</gene>
<feature type="chain" id="PRO_5019339172" description="Outer membrane protein beta-barrel domain-containing protein" evidence="1">
    <location>
        <begin position="20"/>
        <end position="386"/>
    </location>
</feature>
<evidence type="ECO:0000313" key="3">
    <source>
        <dbReference type="Proteomes" id="UP000283523"/>
    </source>
</evidence>
<reference evidence="2 3" key="1">
    <citation type="submission" date="2018-08" db="EMBL/GenBank/DDBJ databases">
        <title>Fibrisoma montanum sp. nov., isolated from Danxia mountain soil.</title>
        <authorList>
            <person name="Huang Y."/>
        </authorList>
    </citation>
    <scope>NUCLEOTIDE SEQUENCE [LARGE SCALE GENOMIC DNA]</scope>
    <source>
        <strain evidence="2 3">HYT19</strain>
    </source>
</reference>
<organism evidence="2 3">
    <name type="scientific">Fibrisoma montanum</name>
    <dbReference type="NCBI Taxonomy" id="2305895"/>
    <lineage>
        <taxon>Bacteria</taxon>
        <taxon>Pseudomonadati</taxon>
        <taxon>Bacteroidota</taxon>
        <taxon>Cytophagia</taxon>
        <taxon>Cytophagales</taxon>
        <taxon>Spirosomataceae</taxon>
        <taxon>Fibrisoma</taxon>
    </lineage>
</organism>
<proteinExistence type="predicted"/>
<dbReference type="OrthoDB" id="924261at2"/>
<keyword evidence="3" id="KW-1185">Reference proteome</keyword>
<dbReference type="Proteomes" id="UP000283523">
    <property type="component" value="Unassembled WGS sequence"/>
</dbReference>
<accession>A0A418M4N5</accession>
<keyword evidence="1" id="KW-0732">Signal</keyword>
<dbReference type="AlphaFoldDB" id="A0A418M4N5"/>
<evidence type="ECO:0000256" key="1">
    <source>
        <dbReference type="SAM" id="SignalP"/>
    </source>
</evidence>
<dbReference type="RefSeq" id="WP_119669902.1">
    <property type="nucleotide sequence ID" value="NZ_QXED01000006.1"/>
</dbReference>
<dbReference type="EMBL" id="QXED01000006">
    <property type="protein sequence ID" value="RIV20732.1"/>
    <property type="molecule type" value="Genomic_DNA"/>
</dbReference>
<feature type="signal peptide" evidence="1">
    <location>
        <begin position="1"/>
        <end position="19"/>
    </location>
</feature>
<name>A0A418M4N5_9BACT</name>
<evidence type="ECO:0008006" key="4">
    <source>
        <dbReference type="Google" id="ProtNLM"/>
    </source>
</evidence>
<protein>
    <recommendedName>
        <fullName evidence="4">Outer membrane protein beta-barrel domain-containing protein</fullName>
    </recommendedName>
</protein>
<evidence type="ECO:0000313" key="2">
    <source>
        <dbReference type="EMBL" id="RIV20732.1"/>
    </source>
</evidence>